<organism evidence="1">
    <name type="scientific">marine sediment metagenome</name>
    <dbReference type="NCBI Taxonomy" id="412755"/>
    <lineage>
        <taxon>unclassified sequences</taxon>
        <taxon>metagenomes</taxon>
        <taxon>ecological metagenomes</taxon>
    </lineage>
</organism>
<protein>
    <recommendedName>
        <fullName evidence="2">Triphosphoribosyl-dephospho-CoA synthase</fullName>
    </recommendedName>
</protein>
<proteinExistence type="predicted"/>
<comment type="caution">
    <text evidence="1">The sequence shown here is derived from an EMBL/GenBank/DDBJ whole genome shotgun (WGS) entry which is preliminary data.</text>
</comment>
<dbReference type="InterPro" id="IPR002736">
    <property type="entry name" value="CitG"/>
</dbReference>
<dbReference type="GO" id="GO:0046917">
    <property type="term" value="F:triphosphoribosyl-dephospho-CoA synthase activity"/>
    <property type="evidence" value="ECO:0007669"/>
    <property type="project" value="InterPro"/>
</dbReference>
<dbReference type="GO" id="GO:0005524">
    <property type="term" value="F:ATP binding"/>
    <property type="evidence" value="ECO:0007669"/>
    <property type="project" value="InterPro"/>
</dbReference>
<dbReference type="Pfam" id="PF01874">
    <property type="entry name" value="CitG"/>
    <property type="match status" value="1"/>
</dbReference>
<reference evidence="1" key="1">
    <citation type="journal article" date="2015" name="Nature">
        <title>Complex archaea that bridge the gap between prokaryotes and eukaryotes.</title>
        <authorList>
            <person name="Spang A."/>
            <person name="Saw J.H."/>
            <person name="Jorgensen S.L."/>
            <person name="Zaremba-Niedzwiedzka K."/>
            <person name="Martijn J."/>
            <person name="Lind A.E."/>
            <person name="van Eijk R."/>
            <person name="Schleper C."/>
            <person name="Guy L."/>
            <person name="Ettema T.J."/>
        </authorList>
    </citation>
    <scope>NUCLEOTIDE SEQUENCE</scope>
</reference>
<name>A0A0F9TYX2_9ZZZZ</name>
<evidence type="ECO:0008006" key="2">
    <source>
        <dbReference type="Google" id="ProtNLM"/>
    </source>
</evidence>
<dbReference type="PANTHER" id="PTHR42280:SF1">
    <property type="entry name" value="CITG FAMILY PROTEIN"/>
    <property type="match status" value="1"/>
</dbReference>
<sequence>MSIKPAMIEAAFLAACRAELDAVKPGNVHRFAPGHGMSATTFEAAALAAAPFIAMAGASVGARALGATEASWAATGMNTNLGILLLAAPLAAAAEIADDVSAMSGSSLGALRRALEAVLADLGPQDARDVFTAIARASPGGLGNRATHDVRSPPAIGLIDAMRLAEADDLVARQYANRFREIFDIGVAAIAASGRTGETSPGRSPALNCFIAFSTRFPDSHILRKFGPDVAESIRIRMDAFAKRLSQETNPDAASALLLGFDAELKREGINPGTSADLTVASLFAMNLAEAVRW</sequence>
<dbReference type="PANTHER" id="PTHR42280">
    <property type="entry name" value="CITG FAMILY PROTEIN"/>
    <property type="match status" value="1"/>
</dbReference>
<dbReference type="Gene3D" id="1.10.4200.10">
    <property type="entry name" value="Triphosphoribosyl-dephospho-CoA protein"/>
    <property type="match status" value="1"/>
</dbReference>
<gene>
    <name evidence="1" type="ORF">LCGC14_0287850</name>
</gene>
<evidence type="ECO:0000313" key="1">
    <source>
        <dbReference type="EMBL" id="KKN84519.1"/>
    </source>
</evidence>
<dbReference type="EMBL" id="LAZR01000170">
    <property type="protein sequence ID" value="KKN84519.1"/>
    <property type="molecule type" value="Genomic_DNA"/>
</dbReference>
<dbReference type="AlphaFoldDB" id="A0A0F9TYX2"/>
<accession>A0A0F9TYX2</accession>